<feature type="binding site" evidence="13">
    <location>
        <begin position="62"/>
        <end position="68"/>
    </location>
    <ligand>
        <name>substrate</name>
    </ligand>
</feature>
<evidence type="ECO:0000256" key="15">
    <source>
        <dbReference type="RuleBase" id="RU364006"/>
    </source>
</evidence>
<protein>
    <recommendedName>
        <fullName evidence="5 15">Cytidine deaminase</fullName>
        <ecNumber evidence="4 15">3.5.4.5</ecNumber>
    </recommendedName>
    <alternativeName>
        <fullName evidence="9 15">Cytidine aminohydrolase</fullName>
    </alternativeName>
</protein>
<comment type="catalytic activity">
    <reaction evidence="10 15">
        <text>2'-deoxycytidine + H2O + H(+) = 2'-deoxyuridine + NH4(+)</text>
        <dbReference type="Rhea" id="RHEA:13433"/>
        <dbReference type="ChEBI" id="CHEBI:15377"/>
        <dbReference type="ChEBI" id="CHEBI:15378"/>
        <dbReference type="ChEBI" id="CHEBI:15698"/>
        <dbReference type="ChEBI" id="CHEBI:16450"/>
        <dbReference type="ChEBI" id="CHEBI:28938"/>
        <dbReference type="EC" id="3.5.4.5"/>
    </reaction>
</comment>
<dbReference type="GO" id="GO:0072527">
    <property type="term" value="P:pyrimidine-containing compound metabolic process"/>
    <property type="evidence" value="ECO:0007669"/>
    <property type="project" value="UniProtKB-ARBA"/>
</dbReference>
<dbReference type="EMBL" id="MSCL01000001">
    <property type="protein sequence ID" value="PQJ73824.1"/>
    <property type="molecule type" value="Genomic_DNA"/>
</dbReference>
<gene>
    <name evidence="17" type="ORF">BTO13_00370</name>
</gene>
<dbReference type="CDD" id="cd01283">
    <property type="entry name" value="cytidine_deaminase"/>
    <property type="match status" value="1"/>
</dbReference>
<dbReference type="SUPFAM" id="SSF53927">
    <property type="entry name" value="Cytidine deaminase-like"/>
    <property type="match status" value="1"/>
</dbReference>
<dbReference type="InterPro" id="IPR050202">
    <property type="entry name" value="Cyt/Deoxycyt_deaminase"/>
</dbReference>
<evidence type="ECO:0000256" key="10">
    <source>
        <dbReference type="ARBA" id="ARBA00049252"/>
    </source>
</evidence>
<evidence type="ECO:0000256" key="3">
    <source>
        <dbReference type="ARBA" id="ARBA00006576"/>
    </source>
</evidence>
<evidence type="ECO:0000313" key="18">
    <source>
        <dbReference type="Proteomes" id="UP000237608"/>
    </source>
</evidence>
<evidence type="ECO:0000256" key="8">
    <source>
        <dbReference type="ARBA" id="ARBA00022833"/>
    </source>
</evidence>
<feature type="active site" description="Proton donor" evidence="12">
    <location>
        <position position="75"/>
    </location>
</feature>
<evidence type="ECO:0000256" key="9">
    <source>
        <dbReference type="ARBA" id="ARBA00032005"/>
    </source>
</evidence>
<evidence type="ECO:0000256" key="6">
    <source>
        <dbReference type="ARBA" id="ARBA00022723"/>
    </source>
</evidence>
<proteinExistence type="inferred from homology"/>
<sequence length="160" mass="17476">MKNIEITTSAIIFKDISELATEDQMLMQQAILAREKAYAPYSKFSVGAALLLANGEIIFGSNQENAAYPSGMCAERVVIWSAGARFPGVAIQKLAISAKSAHSLVDKPVGPCGACRQSLFEYEFKQEQPFEILFMGELGEVVKVPSVKSLLPFSFDNSYL</sequence>
<dbReference type="PANTHER" id="PTHR11644:SF2">
    <property type="entry name" value="CYTIDINE DEAMINASE"/>
    <property type="match status" value="1"/>
</dbReference>
<comment type="cofactor">
    <cofactor evidence="1 14 15">
        <name>Zn(2+)</name>
        <dbReference type="ChEBI" id="CHEBI:29105"/>
    </cofactor>
</comment>
<evidence type="ECO:0000256" key="12">
    <source>
        <dbReference type="PIRSR" id="PIRSR606262-1"/>
    </source>
</evidence>
<evidence type="ECO:0000313" key="17">
    <source>
        <dbReference type="EMBL" id="PQJ73824.1"/>
    </source>
</evidence>
<feature type="binding site" evidence="14">
    <location>
        <position position="115"/>
    </location>
    <ligand>
        <name>Zn(2+)</name>
        <dbReference type="ChEBI" id="CHEBI:29105"/>
        <note>catalytic</note>
    </ligand>
</feature>
<name>A0A2S7W870_9FLAO</name>
<evidence type="ECO:0000256" key="2">
    <source>
        <dbReference type="ARBA" id="ARBA00003949"/>
    </source>
</evidence>
<dbReference type="GO" id="GO:0008270">
    <property type="term" value="F:zinc ion binding"/>
    <property type="evidence" value="ECO:0007669"/>
    <property type="project" value="UniProtKB-UniRule"/>
</dbReference>
<keyword evidence="18" id="KW-1185">Reference proteome</keyword>
<feature type="binding site" evidence="14">
    <location>
        <position position="73"/>
    </location>
    <ligand>
        <name>Zn(2+)</name>
        <dbReference type="ChEBI" id="CHEBI:29105"/>
        <note>catalytic</note>
    </ligand>
</feature>
<comment type="similarity">
    <text evidence="3 15">Belongs to the cytidine and deoxycytidylate deaminase family.</text>
</comment>
<dbReference type="RefSeq" id="WP_105044978.1">
    <property type="nucleotide sequence ID" value="NZ_CP150662.1"/>
</dbReference>
<evidence type="ECO:0000256" key="5">
    <source>
        <dbReference type="ARBA" id="ARBA00018266"/>
    </source>
</evidence>
<dbReference type="GO" id="GO:0004126">
    <property type="term" value="F:cytidine deaminase activity"/>
    <property type="evidence" value="ECO:0007669"/>
    <property type="project" value="UniProtKB-UniRule"/>
</dbReference>
<feature type="domain" description="CMP/dCMP-type deaminase" evidence="16">
    <location>
        <begin position="21"/>
        <end position="158"/>
    </location>
</feature>
<accession>A0A2S7W870</accession>
<evidence type="ECO:0000256" key="11">
    <source>
        <dbReference type="ARBA" id="ARBA00049558"/>
    </source>
</evidence>
<dbReference type="PANTHER" id="PTHR11644">
    <property type="entry name" value="CYTIDINE DEAMINASE"/>
    <property type="match status" value="1"/>
</dbReference>
<feature type="binding site" evidence="14">
    <location>
        <position position="112"/>
    </location>
    <ligand>
        <name>Zn(2+)</name>
        <dbReference type="ChEBI" id="CHEBI:29105"/>
        <note>catalytic</note>
    </ligand>
</feature>
<dbReference type="InterPro" id="IPR006262">
    <property type="entry name" value="Cyt_deam_tetra"/>
</dbReference>
<evidence type="ECO:0000256" key="13">
    <source>
        <dbReference type="PIRSR" id="PIRSR606262-2"/>
    </source>
</evidence>
<dbReference type="GO" id="GO:0055086">
    <property type="term" value="P:nucleobase-containing small molecule metabolic process"/>
    <property type="evidence" value="ECO:0007669"/>
    <property type="project" value="UniProtKB-ARBA"/>
</dbReference>
<dbReference type="NCBIfam" id="TIGR01354">
    <property type="entry name" value="cyt_deam_tetra"/>
    <property type="match status" value="1"/>
</dbReference>
<dbReference type="AlphaFoldDB" id="A0A2S7W870"/>
<dbReference type="InterPro" id="IPR002125">
    <property type="entry name" value="CMP_dCMP_dom"/>
</dbReference>
<comment type="catalytic activity">
    <reaction evidence="11 15">
        <text>cytidine + H2O + H(+) = uridine + NH4(+)</text>
        <dbReference type="Rhea" id="RHEA:16069"/>
        <dbReference type="ChEBI" id="CHEBI:15377"/>
        <dbReference type="ChEBI" id="CHEBI:15378"/>
        <dbReference type="ChEBI" id="CHEBI:16704"/>
        <dbReference type="ChEBI" id="CHEBI:17562"/>
        <dbReference type="ChEBI" id="CHEBI:28938"/>
        <dbReference type="EC" id="3.5.4.5"/>
    </reaction>
</comment>
<dbReference type="InterPro" id="IPR016193">
    <property type="entry name" value="Cytidine_deaminase-like"/>
</dbReference>
<evidence type="ECO:0000259" key="16">
    <source>
        <dbReference type="PROSITE" id="PS51747"/>
    </source>
</evidence>
<organism evidence="17 18">
    <name type="scientific">Polaribacter gangjinensis</name>
    <dbReference type="NCBI Taxonomy" id="574710"/>
    <lineage>
        <taxon>Bacteria</taxon>
        <taxon>Pseudomonadati</taxon>
        <taxon>Bacteroidota</taxon>
        <taxon>Flavobacteriia</taxon>
        <taxon>Flavobacteriales</taxon>
        <taxon>Flavobacteriaceae</taxon>
    </lineage>
</organism>
<keyword evidence="7 15" id="KW-0378">Hydrolase</keyword>
<dbReference type="Gene3D" id="3.40.140.10">
    <property type="entry name" value="Cytidine Deaminase, domain 2"/>
    <property type="match status" value="1"/>
</dbReference>
<dbReference type="GO" id="GO:0005829">
    <property type="term" value="C:cytosol"/>
    <property type="evidence" value="ECO:0007669"/>
    <property type="project" value="TreeGrafter"/>
</dbReference>
<comment type="caution">
    <text evidence="17">The sequence shown here is derived from an EMBL/GenBank/DDBJ whole genome shotgun (WGS) entry which is preliminary data.</text>
</comment>
<dbReference type="EC" id="3.5.4.5" evidence="4 15"/>
<keyword evidence="6 14" id="KW-0479">Metal-binding</keyword>
<dbReference type="Proteomes" id="UP000237608">
    <property type="component" value="Unassembled WGS sequence"/>
</dbReference>
<comment type="function">
    <text evidence="2 15">This enzyme scavenges exogenous and endogenous cytidine and 2'-deoxycytidine for UMP synthesis.</text>
</comment>
<keyword evidence="8 14" id="KW-0862">Zinc</keyword>
<evidence type="ECO:0000256" key="1">
    <source>
        <dbReference type="ARBA" id="ARBA00001947"/>
    </source>
</evidence>
<evidence type="ECO:0000256" key="4">
    <source>
        <dbReference type="ARBA" id="ARBA00012783"/>
    </source>
</evidence>
<reference evidence="17 18" key="1">
    <citation type="submission" date="2016-12" db="EMBL/GenBank/DDBJ databases">
        <title>Trade-off between light-utilization and light-protection in marine flavobacteria.</title>
        <authorList>
            <person name="Kumagai Y."/>
            <person name="Yoshizawa S."/>
            <person name="Kogure K."/>
            <person name="Iwasaki W."/>
        </authorList>
    </citation>
    <scope>NUCLEOTIDE SEQUENCE [LARGE SCALE GENOMIC DNA]</scope>
    <source>
        <strain evidence="17 18">KCTC 22729</strain>
    </source>
</reference>
<evidence type="ECO:0000256" key="7">
    <source>
        <dbReference type="ARBA" id="ARBA00022801"/>
    </source>
</evidence>
<dbReference type="Pfam" id="PF00383">
    <property type="entry name" value="dCMP_cyt_deam_1"/>
    <property type="match status" value="1"/>
</dbReference>
<dbReference type="NCBIfam" id="NF004064">
    <property type="entry name" value="PRK05578.1"/>
    <property type="match status" value="1"/>
</dbReference>
<dbReference type="PROSITE" id="PS51747">
    <property type="entry name" value="CYT_DCMP_DEAMINASES_2"/>
    <property type="match status" value="1"/>
</dbReference>
<evidence type="ECO:0000256" key="14">
    <source>
        <dbReference type="PIRSR" id="PIRSR606262-3"/>
    </source>
</evidence>
<dbReference type="OrthoDB" id="9795347at2"/>